<evidence type="ECO:0000256" key="7">
    <source>
        <dbReference type="RuleBase" id="RU363069"/>
    </source>
</evidence>
<dbReference type="InterPro" id="IPR026843">
    <property type="entry name" value="SbcD_C"/>
</dbReference>
<dbReference type="CDD" id="cd00840">
    <property type="entry name" value="MPP_Mre11_N"/>
    <property type="match status" value="1"/>
</dbReference>
<dbReference type="PANTHER" id="PTHR30337:SF0">
    <property type="entry name" value="NUCLEASE SBCCD SUBUNIT D"/>
    <property type="match status" value="1"/>
</dbReference>
<dbReference type="Pfam" id="PF12320">
    <property type="entry name" value="SbcD_C"/>
    <property type="match status" value="1"/>
</dbReference>
<evidence type="ECO:0000256" key="4">
    <source>
        <dbReference type="ARBA" id="ARBA00022722"/>
    </source>
</evidence>
<evidence type="ECO:0000259" key="8">
    <source>
        <dbReference type="Pfam" id="PF00149"/>
    </source>
</evidence>
<dbReference type="Proteomes" id="UP000235346">
    <property type="component" value="Unassembled WGS sequence"/>
</dbReference>
<evidence type="ECO:0000313" key="10">
    <source>
        <dbReference type="EMBL" id="PMR69501.1"/>
    </source>
</evidence>
<evidence type="ECO:0000256" key="6">
    <source>
        <dbReference type="ARBA" id="ARBA00022839"/>
    </source>
</evidence>
<dbReference type="InterPro" id="IPR004843">
    <property type="entry name" value="Calcineurin-like_PHP"/>
</dbReference>
<evidence type="ECO:0000313" key="11">
    <source>
        <dbReference type="Proteomes" id="UP000235346"/>
    </source>
</evidence>
<gene>
    <name evidence="7" type="primary">sbcD</name>
    <name evidence="10" type="ORF">C1H66_10585</name>
</gene>
<keyword evidence="6 7" id="KW-0269">Exonuclease</keyword>
<keyword evidence="5 7" id="KW-0378">Hydrolase</keyword>
<feature type="domain" description="Nuclease SbcCD subunit D C-terminal" evidence="9">
    <location>
        <begin position="337"/>
        <end position="436"/>
    </location>
</feature>
<comment type="subunit">
    <text evidence="2 7">Heterodimer of SbcC and SbcD.</text>
</comment>
<dbReference type="InterPro" id="IPR041796">
    <property type="entry name" value="Mre11_N"/>
</dbReference>
<dbReference type="NCBIfam" id="TIGR00619">
    <property type="entry name" value="sbcd"/>
    <property type="match status" value="1"/>
</dbReference>
<name>A0A2N7TMT6_9GAMM</name>
<dbReference type="GO" id="GO:0004519">
    <property type="term" value="F:endonuclease activity"/>
    <property type="evidence" value="ECO:0007669"/>
    <property type="project" value="UniProtKB-KW"/>
</dbReference>
<keyword evidence="7" id="KW-0255">Endonuclease</keyword>
<dbReference type="GO" id="GO:0006310">
    <property type="term" value="P:DNA recombination"/>
    <property type="evidence" value="ECO:0007669"/>
    <property type="project" value="UniProtKB-KW"/>
</dbReference>
<organism evidence="10 11">
    <name type="scientific">Halomonas heilongjiangensis</name>
    <dbReference type="NCBI Taxonomy" id="1387883"/>
    <lineage>
        <taxon>Bacteria</taxon>
        <taxon>Pseudomonadati</taxon>
        <taxon>Pseudomonadota</taxon>
        <taxon>Gammaproteobacteria</taxon>
        <taxon>Oceanospirillales</taxon>
        <taxon>Halomonadaceae</taxon>
        <taxon>Halomonas</taxon>
    </lineage>
</organism>
<comment type="similarity">
    <text evidence="1 7">Belongs to the SbcD family.</text>
</comment>
<reference evidence="10 11" key="1">
    <citation type="submission" date="2018-01" db="EMBL/GenBank/DDBJ databases">
        <title>Halomonas endophytica sp. nov., isolated from storage liquid in the stems of Populus euphratica.</title>
        <authorList>
            <person name="Chen C."/>
        </authorList>
    </citation>
    <scope>NUCLEOTIDE SEQUENCE [LARGE SCALE GENOMIC DNA]</scope>
    <source>
        <strain evidence="10 11">DSM 26881</strain>
    </source>
</reference>
<dbReference type="InterPro" id="IPR029052">
    <property type="entry name" value="Metallo-depent_PP-like"/>
</dbReference>
<accession>A0A2N7TMT6</accession>
<dbReference type="InterPro" id="IPR050535">
    <property type="entry name" value="DNA_Repair-Maintenance_Comp"/>
</dbReference>
<dbReference type="GO" id="GO:0008408">
    <property type="term" value="F:3'-5' exonuclease activity"/>
    <property type="evidence" value="ECO:0007669"/>
    <property type="project" value="InterPro"/>
</dbReference>
<dbReference type="Gene3D" id="3.60.21.10">
    <property type="match status" value="1"/>
</dbReference>
<keyword evidence="11" id="KW-1185">Reference proteome</keyword>
<comment type="caution">
    <text evidence="10">The sequence shown here is derived from an EMBL/GenBank/DDBJ whole genome shotgun (WGS) entry which is preliminary data.</text>
</comment>
<keyword evidence="7" id="KW-0235">DNA replication</keyword>
<evidence type="ECO:0000259" key="9">
    <source>
        <dbReference type="Pfam" id="PF12320"/>
    </source>
</evidence>
<dbReference type="EMBL" id="PNRE01000047">
    <property type="protein sequence ID" value="PMR69501.1"/>
    <property type="molecule type" value="Genomic_DNA"/>
</dbReference>
<dbReference type="Pfam" id="PF00149">
    <property type="entry name" value="Metallophos"/>
    <property type="match status" value="1"/>
</dbReference>
<dbReference type="AlphaFoldDB" id="A0A2N7TMT6"/>
<evidence type="ECO:0000256" key="5">
    <source>
        <dbReference type="ARBA" id="ARBA00022801"/>
    </source>
</evidence>
<dbReference type="InterPro" id="IPR004593">
    <property type="entry name" value="SbcD"/>
</dbReference>
<proteinExistence type="inferred from homology"/>
<protein>
    <recommendedName>
        <fullName evidence="3 7">Nuclease SbcCD subunit D</fullName>
    </recommendedName>
</protein>
<keyword evidence="7" id="KW-0233">DNA recombination</keyword>
<sequence length="467" mass="51648">MACRGARCQSCSGGEIIAGLPDASSPVALDYGLSTVTDHRETRVKLIHTADWHLGQSFHGQERHEEHRAFLTWLLDTLAERRADVLLVAGDLFDVVNPSLRAQELLYEFIVSAHERLPLLDIVLIAGNHDSGNRIELPAPLMRRLRTHALGRVRWCDDGSLDAEHLLVPLTDAEGETRAWCLALPFLRPAEVTGNGIAREVADIDGDGDGGNDYVAGISRVHRQLIEAARRRRTPGQALVAMSHAHLHGAAVSEDSERPIVIGGEESIPASLFPADIAYVALGHLHRAQRVGEERIRYSGSPLPLDFSEVDYPHQVVEATLEGEALSAVEAIPVPRPVAMQRLGPAPLEAILAELEALAHDPALPRERWPWLEVRVDLDAPVPDLRARVEAALDGKALRLLRLQRRLPEVAREARPTRVNLEDLGPRRLFERTWQDRWGTPPGPEILTDFDHLLQDVLDAASREETP</sequence>
<dbReference type="PANTHER" id="PTHR30337">
    <property type="entry name" value="COMPONENT OF ATP-DEPENDENT DSDNA EXONUCLEASE"/>
    <property type="match status" value="1"/>
</dbReference>
<keyword evidence="4 7" id="KW-0540">Nuclease</keyword>
<evidence type="ECO:0000256" key="1">
    <source>
        <dbReference type="ARBA" id="ARBA00010555"/>
    </source>
</evidence>
<comment type="function">
    <text evidence="7">SbcCD cleaves DNA hairpin structures. These structures can inhibit DNA replication and are intermediates in certain DNA recombination reactions. The complex acts as a 3'-&gt;5' double strand exonuclease that can open hairpins. It also has a 5' single-strand endonuclease activity.</text>
</comment>
<dbReference type="GO" id="GO:0006260">
    <property type="term" value="P:DNA replication"/>
    <property type="evidence" value="ECO:0007669"/>
    <property type="project" value="UniProtKB-KW"/>
</dbReference>
<evidence type="ECO:0000256" key="3">
    <source>
        <dbReference type="ARBA" id="ARBA00013365"/>
    </source>
</evidence>
<dbReference type="SUPFAM" id="SSF56300">
    <property type="entry name" value="Metallo-dependent phosphatases"/>
    <property type="match status" value="1"/>
</dbReference>
<feature type="domain" description="Calcineurin-like phosphoesterase" evidence="8">
    <location>
        <begin position="45"/>
        <end position="287"/>
    </location>
</feature>
<evidence type="ECO:0000256" key="2">
    <source>
        <dbReference type="ARBA" id="ARBA00011322"/>
    </source>
</evidence>
<dbReference type="OrthoDB" id="9773856at2"/>